<accession>A0A1G9BHX0</accession>
<dbReference type="SUPFAM" id="SSF56925">
    <property type="entry name" value="OMPA-like"/>
    <property type="match status" value="1"/>
</dbReference>
<dbReference type="InterPro" id="IPR028974">
    <property type="entry name" value="TSP_type-3_rpt"/>
</dbReference>
<dbReference type="AlphaFoldDB" id="A0A1G9BHX0"/>
<gene>
    <name evidence="4" type="ORF">SAMN05216212_2250</name>
</gene>
<evidence type="ECO:0000256" key="1">
    <source>
        <dbReference type="ARBA" id="ARBA00022729"/>
    </source>
</evidence>
<organism evidence="4 5">
    <name type="scientific">Microbulbifer yueqingensis</name>
    <dbReference type="NCBI Taxonomy" id="658219"/>
    <lineage>
        <taxon>Bacteria</taxon>
        <taxon>Pseudomonadati</taxon>
        <taxon>Pseudomonadota</taxon>
        <taxon>Gammaproteobacteria</taxon>
        <taxon>Cellvibrionales</taxon>
        <taxon>Microbulbiferaceae</taxon>
        <taxon>Microbulbifer</taxon>
    </lineage>
</organism>
<feature type="chain" id="PRO_5011718764" evidence="2">
    <location>
        <begin position="29"/>
        <end position="285"/>
    </location>
</feature>
<dbReference type="EMBL" id="FNFH01000004">
    <property type="protein sequence ID" value="SDK39116.1"/>
    <property type="molecule type" value="Genomic_DNA"/>
</dbReference>
<evidence type="ECO:0000256" key="2">
    <source>
        <dbReference type="SAM" id="SignalP"/>
    </source>
</evidence>
<dbReference type="SUPFAM" id="SSF103647">
    <property type="entry name" value="TSP type-3 repeat"/>
    <property type="match status" value="1"/>
</dbReference>
<evidence type="ECO:0000259" key="3">
    <source>
        <dbReference type="Pfam" id="PF13505"/>
    </source>
</evidence>
<reference evidence="5" key="1">
    <citation type="submission" date="2016-10" db="EMBL/GenBank/DDBJ databases">
        <authorList>
            <person name="Varghese N."/>
            <person name="Submissions S."/>
        </authorList>
    </citation>
    <scope>NUCLEOTIDE SEQUENCE [LARGE SCALE GENOMIC DNA]</scope>
    <source>
        <strain evidence="5">CGMCC 1.10658</strain>
    </source>
</reference>
<dbReference type="Proteomes" id="UP000199305">
    <property type="component" value="Unassembled WGS sequence"/>
</dbReference>
<evidence type="ECO:0000313" key="4">
    <source>
        <dbReference type="EMBL" id="SDK39116.1"/>
    </source>
</evidence>
<feature type="signal peptide" evidence="2">
    <location>
        <begin position="1"/>
        <end position="28"/>
    </location>
</feature>
<dbReference type="RefSeq" id="WP_091513682.1">
    <property type="nucleotide sequence ID" value="NZ_FNFH01000004.1"/>
</dbReference>
<keyword evidence="5" id="KW-1185">Reference proteome</keyword>
<dbReference type="InterPro" id="IPR011250">
    <property type="entry name" value="OMP/PagP_B-barrel"/>
</dbReference>
<feature type="domain" description="Outer membrane protein beta-barrel" evidence="3">
    <location>
        <begin position="15"/>
        <end position="193"/>
    </location>
</feature>
<dbReference type="InterPro" id="IPR027385">
    <property type="entry name" value="Beta-barrel_OMP"/>
</dbReference>
<dbReference type="OrthoDB" id="9805832at2"/>
<name>A0A1G9BHX0_9GAMM</name>
<dbReference type="STRING" id="658219.SAMN05216212_2250"/>
<dbReference type="GO" id="GO:0005509">
    <property type="term" value="F:calcium ion binding"/>
    <property type="evidence" value="ECO:0007669"/>
    <property type="project" value="InterPro"/>
</dbReference>
<dbReference type="Pfam" id="PF13505">
    <property type="entry name" value="OMP_b-brl"/>
    <property type="match status" value="1"/>
</dbReference>
<proteinExistence type="predicted"/>
<sequence>MTHKSLRPARRLLPLLLLLALPGPVAVADEEGTLNLYLKGSQQWFDSDRLDGTPFENFDLDDSSGGGVGFGFNITDRWALEGVVDGYSVDIDGLDEKVDLYNYHLDLFWQFAGQFCNDPCWQPYLAIGVGEIRIEYDRLIEPLPEIPPDFEGPILFDRSKEEHDRQTMANFGIGVKYRLGPRWQARADARAFYGVERGGVDGALSFTIGYQWMESPPIVRDTDADGFIDNVDMCPQTPPGVNVDNTGCPVDSDSDGIPDYLDLCAGTPFGTAVDEQGCPEELPER</sequence>
<protein>
    <submittedName>
        <fullName evidence="4">OmpA-OmpF porin, OOP family</fullName>
    </submittedName>
</protein>
<evidence type="ECO:0000313" key="5">
    <source>
        <dbReference type="Proteomes" id="UP000199305"/>
    </source>
</evidence>
<keyword evidence="1 2" id="KW-0732">Signal</keyword>
<dbReference type="Gene3D" id="2.40.160.20">
    <property type="match status" value="1"/>
</dbReference>